<evidence type="ECO:0000313" key="1">
    <source>
        <dbReference type="EMBL" id="KAK9151461.1"/>
    </source>
</evidence>
<reference evidence="1 2" key="1">
    <citation type="submission" date="2024-01" db="EMBL/GenBank/DDBJ databases">
        <title>Genome assemblies of Stephania.</title>
        <authorList>
            <person name="Yang L."/>
        </authorList>
    </citation>
    <scope>NUCLEOTIDE SEQUENCE [LARGE SCALE GENOMIC DNA]</scope>
    <source>
        <strain evidence="1">YNDBR</strain>
        <tissue evidence="1">Leaf</tissue>
    </source>
</reference>
<organism evidence="1 2">
    <name type="scientific">Stephania yunnanensis</name>
    <dbReference type="NCBI Taxonomy" id="152371"/>
    <lineage>
        <taxon>Eukaryota</taxon>
        <taxon>Viridiplantae</taxon>
        <taxon>Streptophyta</taxon>
        <taxon>Embryophyta</taxon>
        <taxon>Tracheophyta</taxon>
        <taxon>Spermatophyta</taxon>
        <taxon>Magnoliopsida</taxon>
        <taxon>Ranunculales</taxon>
        <taxon>Menispermaceae</taxon>
        <taxon>Menispermoideae</taxon>
        <taxon>Cissampelideae</taxon>
        <taxon>Stephania</taxon>
    </lineage>
</organism>
<keyword evidence="2" id="KW-1185">Reference proteome</keyword>
<protein>
    <submittedName>
        <fullName evidence="1">Uncharacterized protein</fullName>
    </submittedName>
</protein>
<dbReference type="AlphaFoldDB" id="A0AAP0KF36"/>
<comment type="caution">
    <text evidence="1">The sequence shown here is derived from an EMBL/GenBank/DDBJ whole genome shotgun (WGS) entry which is preliminary data.</text>
</comment>
<gene>
    <name evidence="1" type="ORF">Syun_009770</name>
</gene>
<dbReference type="EMBL" id="JBBNAF010000004">
    <property type="protein sequence ID" value="KAK9151461.1"/>
    <property type="molecule type" value="Genomic_DNA"/>
</dbReference>
<accession>A0AAP0KF36</accession>
<evidence type="ECO:0000313" key="2">
    <source>
        <dbReference type="Proteomes" id="UP001420932"/>
    </source>
</evidence>
<dbReference type="Proteomes" id="UP001420932">
    <property type="component" value="Unassembled WGS sequence"/>
</dbReference>
<proteinExistence type="predicted"/>
<name>A0AAP0KF36_9MAGN</name>
<sequence>MEQSLWRLLLQQVCCCCSKYVVAAASKGPCLRTIFKDHGLALRQTYRAIRELEDKEQWACG</sequence>